<evidence type="ECO:0000313" key="4">
    <source>
        <dbReference type="Proteomes" id="UP001152795"/>
    </source>
</evidence>
<dbReference type="SUPFAM" id="SSF101447">
    <property type="entry name" value="Formin homology 2 domain (FH2 domain)"/>
    <property type="match status" value="1"/>
</dbReference>
<dbReference type="Gene3D" id="1.20.58.2220">
    <property type="entry name" value="Formin, FH2 domain"/>
    <property type="match status" value="1"/>
</dbReference>
<dbReference type="Proteomes" id="UP001152795">
    <property type="component" value="Unassembled WGS sequence"/>
</dbReference>
<dbReference type="PROSITE" id="PS51232">
    <property type="entry name" value="GBD_FH3"/>
    <property type="match status" value="1"/>
</dbReference>
<proteinExistence type="predicted"/>
<sequence length="990" mass="110606">MAEVHTHTYKFKYLWLRLIKLARSSISDSLKDDDLDPDECIDLLQLGTRIEIFLAVRHKILECTRKWMKEFVRQGGLGYLLDALEDLTSKQTKYDISEACEILECISCIKAVMNSKNGLEAMVERKECAQKLAKALDTDNVMLKKQVFELLSALCVYSEMGYKMAVDALSHYKSAKGQRYRFSVIVNELKNAESASYKATCLAFINSIIIASEQFDERVRIRNEFIGLQLLDILNEIRHTDDNELRIQLDVFEDERLKDEDDYTTPEGIDLNSHVDIFHALLKQISNKPYATNFLHILQSLLALTEEDNLVDVIWETIEKFVKRCSNMKRQEQGGFLLNSELELLKSKISKQSKEENNMMEISSTPIPAMPPPGLTSTPATPAPQAAPPPPPPPPPLGGSFSSPFPGSPAPPPPPPPPALPGSAIPPPPFPPPFPGSAGPLPPPPPPLPGSAGQPMAFPFPGSGIPPPPPLPGSAIPPPPPLPGSAGPPPPPPLPGSTGLRIPGSVGTPIPPPFFSASFNTPLGQSPAMSVSPYTSVIPLTKAKSKMRKFQWVKIPPNIVSRNKNCVWVRIWNFPPLQANFELEEELFKQKQVEKKKKTENKKAKTEITFLDSKQSLNINIFLKHFKMPIDAIVQIIRQCDIEKFGVEDLKSLLKFVPDKTIVQTLKDFNDDKEKLGSAERFLHGLISVPYYETRINSMLLKTEFAEAMQFIKPGLNALVKATSDILESEVLPEVLQVILTIGNFLNGDGHAGNAIAFKISSLLKLTDTKANKPRMNLMHFLVEVAEAKRAEVMSFPRAMAHLNMASKVSIDSLSADAREWSERIVNVRKNVKKADDDLKNLMSTFLKDCTKEMEEIQEQIKLVHKLTQELTHYLCEDESKIKLDDLLNTFKTFCLNLDQAAEDNEKRRAQEAKQAKAEKNNKKKRKDGVRTTLKFQEDECIVDKLLSEIRQGFPLKKRRRTSVDSAKDTVESISTQTSNEGNVSEMNDA</sequence>
<accession>A0A6S7HGR0</accession>
<feature type="coiled-coil region" evidence="1">
    <location>
        <begin position="811"/>
        <end position="867"/>
    </location>
</feature>
<dbReference type="InterPro" id="IPR010473">
    <property type="entry name" value="GTPase-bd"/>
</dbReference>
<dbReference type="SMART" id="SM00498">
    <property type="entry name" value="FH2"/>
    <property type="match status" value="1"/>
</dbReference>
<feature type="compositionally biased region" description="Pro residues" evidence="2">
    <location>
        <begin position="406"/>
        <end position="449"/>
    </location>
</feature>
<feature type="region of interest" description="Disordered" evidence="2">
    <location>
        <begin position="906"/>
        <end position="929"/>
    </location>
</feature>
<gene>
    <name evidence="3" type="ORF">PACLA_8A080785</name>
</gene>
<dbReference type="Pfam" id="PF06367">
    <property type="entry name" value="Drf_FH3"/>
    <property type="match status" value="1"/>
</dbReference>
<dbReference type="PANTHER" id="PTHR46345">
    <property type="entry name" value="INVERTED FORMIN-2"/>
    <property type="match status" value="1"/>
</dbReference>
<dbReference type="PRINTS" id="PR01217">
    <property type="entry name" value="PRICHEXTENSN"/>
</dbReference>
<reference evidence="3" key="1">
    <citation type="submission" date="2020-04" db="EMBL/GenBank/DDBJ databases">
        <authorList>
            <person name="Alioto T."/>
            <person name="Alioto T."/>
            <person name="Gomez Garrido J."/>
        </authorList>
    </citation>
    <scope>NUCLEOTIDE SEQUENCE</scope>
    <source>
        <strain evidence="3">A484AB</strain>
    </source>
</reference>
<feature type="region of interest" description="Disordered" evidence="2">
    <location>
        <begin position="363"/>
        <end position="507"/>
    </location>
</feature>
<feature type="compositionally biased region" description="Polar residues" evidence="2">
    <location>
        <begin position="972"/>
        <end position="990"/>
    </location>
</feature>
<dbReference type="InterPro" id="IPR016024">
    <property type="entry name" value="ARM-type_fold"/>
</dbReference>
<dbReference type="SUPFAM" id="SSF48371">
    <property type="entry name" value="ARM repeat"/>
    <property type="match status" value="1"/>
</dbReference>
<dbReference type="InterPro" id="IPR015425">
    <property type="entry name" value="FH2_Formin"/>
</dbReference>
<dbReference type="InterPro" id="IPR011989">
    <property type="entry name" value="ARM-like"/>
</dbReference>
<feature type="compositionally biased region" description="Pro residues" evidence="2">
    <location>
        <begin position="464"/>
        <end position="495"/>
    </location>
</feature>
<evidence type="ECO:0000256" key="1">
    <source>
        <dbReference type="SAM" id="Coils"/>
    </source>
</evidence>
<feature type="compositionally biased region" description="Pro residues" evidence="2">
    <location>
        <begin position="381"/>
        <end position="397"/>
    </location>
</feature>
<dbReference type="AlphaFoldDB" id="A0A6S7HGR0"/>
<dbReference type="PROSITE" id="PS51444">
    <property type="entry name" value="FH2"/>
    <property type="match status" value="1"/>
</dbReference>
<dbReference type="GO" id="GO:0031267">
    <property type="term" value="F:small GTPase binding"/>
    <property type="evidence" value="ECO:0007669"/>
    <property type="project" value="InterPro"/>
</dbReference>
<dbReference type="InterPro" id="IPR042201">
    <property type="entry name" value="FH2_Formin_sf"/>
</dbReference>
<keyword evidence="1" id="KW-0175">Coiled coil</keyword>
<dbReference type="GO" id="GO:0003779">
    <property type="term" value="F:actin binding"/>
    <property type="evidence" value="ECO:0007669"/>
    <property type="project" value="InterPro"/>
</dbReference>
<dbReference type="GO" id="GO:0030036">
    <property type="term" value="P:actin cytoskeleton organization"/>
    <property type="evidence" value="ECO:0007669"/>
    <property type="project" value="InterPro"/>
</dbReference>
<dbReference type="Pfam" id="PF02181">
    <property type="entry name" value="FH2"/>
    <property type="match status" value="1"/>
</dbReference>
<dbReference type="SMART" id="SM01139">
    <property type="entry name" value="Drf_FH3"/>
    <property type="match status" value="1"/>
</dbReference>
<dbReference type="EMBL" id="CACRXK020005107">
    <property type="protein sequence ID" value="CAB4005145.1"/>
    <property type="molecule type" value="Genomic_DNA"/>
</dbReference>
<organism evidence="3 4">
    <name type="scientific">Paramuricea clavata</name>
    <name type="common">Red gorgonian</name>
    <name type="synonym">Violescent sea-whip</name>
    <dbReference type="NCBI Taxonomy" id="317549"/>
    <lineage>
        <taxon>Eukaryota</taxon>
        <taxon>Metazoa</taxon>
        <taxon>Cnidaria</taxon>
        <taxon>Anthozoa</taxon>
        <taxon>Octocorallia</taxon>
        <taxon>Malacalcyonacea</taxon>
        <taxon>Plexauridae</taxon>
        <taxon>Paramuricea</taxon>
    </lineage>
</organism>
<evidence type="ECO:0000313" key="3">
    <source>
        <dbReference type="EMBL" id="CAB4005145.1"/>
    </source>
</evidence>
<dbReference type="OrthoDB" id="26518at2759"/>
<feature type="compositionally biased region" description="Basic and acidic residues" evidence="2">
    <location>
        <begin position="962"/>
        <end position="971"/>
    </location>
</feature>
<feature type="region of interest" description="Disordered" evidence="2">
    <location>
        <begin position="957"/>
        <end position="990"/>
    </location>
</feature>
<dbReference type="Pfam" id="PF06371">
    <property type="entry name" value="Drf_GBD"/>
    <property type="match status" value="1"/>
</dbReference>
<dbReference type="PANTHER" id="PTHR46345:SF5">
    <property type="entry name" value="INVERTED FORMIN-2"/>
    <property type="match status" value="1"/>
</dbReference>
<protein>
    <submittedName>
        <fullName evidence="3">Inverted formin-2, partial</fullName>
    </submittedName>
</protein>
<dbReference type="InterPro" id="IPR010472">
    <property type="entry name" value="FH3_dom"/>
</dbReference>
<evidence type="ECO:0000256" key="2">
    <source>
        <dbReference type="SAM" id="MobiDB-lite"/>
    </source>
</evidence>
<comment type="caution">
    <text evidence="3">The sequence shown here is derived from an EMBL/GenBank/DDBJ whole genome shotgun (WGS) entry which is preliminary data.</text>
</comment>
<dbReference type="Gene3D" id="1.25.10.10">
    <property type="entry name" value="Leucine-rich Repeat Variant"/>
    <property type="match status" value="1"/>
</dbReference>
<dbReference type="Gene3D" id="1.10.238.150">
    <property type="entry name" value="Formin, FH3 diaphanous domain"/>
    <property type="match status" value="1"/>
</dbReference>
<feature type="compositionally biased region" description="Low complexity" evidence="2">
    <location>
        <begin position="450"/>
        <end position="463"/>
    </location>
</feature>
<dbReference type="SMART" id="SM01140">
    <property type="entry name" value="Drf_GBD"/>
    <property type="match status" value="1"/>
</dbReference>
<dbReference type="InterPro" id="IPR014768">
    <property type="entry name" value="GBD/FH3_dom"/>
</dbReference>
<name>A0A6S7HGR0_PARCT</name>
<feature type="compositionally biased region" description="Basic and acidic residues" evidence="2">
    <location>
        <begin position="906"/>
        <end position="921"/>
    </location>
</feature>
<keyword evidence="4" id="KW-1185">Reference proteome</keyword>